<sequence>MSSEYSRREGRSKVERLPKRWSEWEWSEERECHHRYRLDKNGEYEYESSTGETSESTATSGYQGSVEREIPRYAPAQDTAYGKSSQAVSNIHGSQSTQNPVTLPYGKPYYSEQHPQNKFSSSIQYPIYDTQPFQSNANKYPTQQSSTAQMAENHIGLGRYGLENPLDFQFEVFSGSHFQVGRLFKTLWAEPTGINRTQFSDSEAITSISYKFGEQFLHKIRHFVVVKTFSAHCLCLPIHTYRRQDPQNPRAQAHHYAPIYSDKRVEYKGENPAIRVEVTSPREKLPEASRINYGKVYTIEYNAKVFFIGQVYDKHRPQFIAGYQNTMTRDDDSAPVDQYSPSESSAHSHNNLEPLYNDPASSISSPIEGFELADGSSTPLTGLSNLDPISKTQKQSPTMNAIDPVLHPAGFNVESAFAPPPGSDLERPQPLFELKFCSQPVVSETANESSSPLHQAKSDTISDARSSGPSRRRSCDSIISNVESAIFSYAMSTTTTPSIDSGSSETQRLCGFLLDQDWLQTLSKEALQKVSPGKFEDNLRRTLIQFAIHLNTEATSTSSTMAHIACVVRGCAINVASLTRKSLELVANSRLEDNGLQGNSHQTIKSENGELEELAEEGEDGGEDCLLENKEEGEEDNDGDDDGLLGYKGEVEEDSKDLELLMSNSMALQMLKENLHLFVHPDPIKKALFQVWPITHPRDSTLEITYSLEWEVPHFLATYFAKGQEVGKILTITGGAINAQAKSCGDYLVQTWPKVGPALLASLQHDLSSLDTQARDCRHQ</sequence>
<feature type="domain" description="DUF6590" evidence="2">
    <location>
        <begin position="176"/>
        <end position="319"/>
    </location>
</feature>
<feature type="region of interest" description="Disordered" evidence="1">
    <location>
        <begin position="443"/>
        <end position="474"/>
    </location>
</feature>
<gene>
    <name evidence="3" type="ORF">K444DRAFT_197178</name>
</gene>
<proteinExistence type="predicted"/>
<evidence type="ECO:0000313" key="4">
    <source>
        <dbReference type="Proteomes" id="UP000235371"/>
    </source>
</evidence>
<dbReference type="Proteomes" id="UP000235371">
    <property type="component" value="Unassembled WGS sequence"/>
</dbReference>
<keyword evidence="4" id="KW-1185">Reference proteome</keyword>
<dbReference type="InParanoid" id="A0A2J6SQJ4"/>
<feature type="compositionally biased region" description="Low complexity" evidence="1">
    <location>
        <begin position="47"/>
        <end position="62"/>
    </location>
</feature>
<dbReference type="Pfam" id="PF20233">
    <property type="entry name" value="DUF6590"/>
    <property type="match status" value="1"/>
</dbReference>
<feature type="compositionally biased region" description="Polar residues" evidence="1">
    <location>
        <begin position="443"/>
        <end position="455"/>
    </location>
</feature>
<feature type="compositionally biased region" description="Polar residues" evidence="1">
    <location>
        <begin position="375"/>
        <end position="384"/>
    </location>
</feature>
<dbReference type="InterPro" id="IPR046497">
    <property type="entry name" value="DUF6590"/>
</dbReference>
<dbReference type="PANTHER" id="PTHR35391">
    <property type="entry name" value="C2H2-TYPE DOMAIN-CONTAINING PROTEIN-RELATED"/>
    <property type="match status" value="1"/>
</dbReference>
<evidence type="ECO:0000256" key="1">
    <source>
        <dbReference type="SAM" id="MobiDB-lite"/>
    </source>
</evidence>
<dbReference type="AlphaFoldDB" id="A0A2J6SQJ4"/>
<name>A0A2J6SQJ4_9HELO</name>
<feature type="compositionally biased region" description="Polar residues" evidence="1">
    <location>
        <begin position="339"/>
        <end position="351"/>
    </location>
</feature>
<protein>
    <recommendedName>
        <fullName evidence="2">DUF6590 domain-containing protein</fullName>
    </recommendedName>
</protein>
<accession>A0A2J6SQJ4</accession>
<feature type="region of interest" description="Disordered" evidence="1">
    <location>
        <begin position="327"/>
        <end position="396"/>
    </location>
</feature>
<evidence type="ECO:0000259" key="2">
    <source>
        <dbReference type="Pfam" id="PF20233"/>
    </source>
</evidence>
<evidence type="ECO:0000313" key="3">
    <source>
        <dbReference type="EMBL" id="PMD53045.1"/>
    </source>
</evidence>
<dbReference type="GeneID" id="36579062"/>
<dbReference type="PANTHER" id="PTHR35391:SF5">
    <property type="entry name" value="DUF6590 DOMAIN-CONTAINING PROTEIN"/>
    <property type="match status" value="1"/>
</dbReference>
<organism evidence="3 4">
    <name type="scientific">Hyaloscypha bicolor E</name>
    <dbReference type="NCBI Taxonomy" id="1095630"/>
    <lineage>
        <taxon>Eukaryota</taxon>
        <taxon>Fungi</taxon>
        <taxon>Dikarya</taxon>
        <taxon>Ascomycota</taxon>
        <taxon>Pezizomycotina</taxon>
        <taxon>Leotiomycetes</taxon>
        <taxon>Helotiales</taxon>
        <taxon>Hyaloscyphaceae</taxon>
        <taxon>Hyaloscypha</taxon>
        <taxon>Hyaloscypha bicolor</taxon>
    </lineage>
</organism>
<feature type="region of interest" description="Disordered" evidence="1">
    <location>
        <begin position="45"/>
        <end position="65"/>
    </location>
</feature>
<dbReference type="RefSeq" id="XP_024729949.1">
    <property type="nucleotide sequence ID" value="XM_024870980.1"/>
</dbReference>
<dbReference type="OrthoDB" id="3559580at2759"/>
<reference evidence="3 4" key="1">
    <citation type="submission" date="2016-04" db="EMBL/GenBank/DDBJ databases">
        <title>A degradative enzymes factory behind the ericoid mycorrhizal symbiosis.</title>
        <authorList>
            <consortium name="DOE Joint Genome Institute"/>
            <person name="Martino E."/>
            <person name="Morin E."/>
            <person name="Grelet G."/>
            <person name="Kuo A."/>
            <person name="Kohler A."/>
            <person name="Daghino S."/>
            <person name="Barry K."/>
            <person name="Choi C."/>
            <person name="Cichocki N."/>
            <person name="Clum A."/>
            <person name="Copeland A."/>
            <person name="Hainaut M."/>
            <person name="Haridas S."/>
            <person name="Labutti K."/>
            <person name="Lindquist E."/>
            <person name="Lipzen A."/>
            <person name="Khouja H.-R."/>
            <person name="Murat C."/>
            <person name="Ohm R."/>
            <person name="Olson A."/>
            <person name="Spatafora J."/>
            <person name="Veneault-Fourrey C."/>
            <person name="Henrissat B."/>
            <person name="Grigoriev I."/>
            <person name="Martin F."/>
            <person name="Perotto S."/>
        </authorList>
    </citation>
    <scope>NUCLEOTIDE SEQUENCE [LARGE SCALE GENOMIC DNA]</scope>
    <source>
        <strain evidence="3 4">E</strain>
    </source>
</reference>
<dbReference type="EMBL" id="KZ613895">
    <property type="protein sequence ID" value="PMD53045.1"/>
    <property type="molecule type" value="Genomic_DNA"/>
</dbReference>